<protein>
    <submittedName>
        <fullName evidence="1">Uncharacterized protein</fullName>
    </submittedName>
</protein>
<name>A0A8D9EI12_9HEMI</name>
<accession>A0A8D9EI12</accession>
<reference evidence="1" key="1">
    <citation type="submission" date="2021-05" db="EMBL/GenBank/DDBJ databases">
        <authorList>
            <person name="Alioto T."/>
            <person name="Alioto T."/>
            <person name="Gomez Garrido J."/>
        </authorList>
    </citation>
    <scope>NUCLEOTIDE SEQUENCE</scope>
</reference>
<dbReference type="AlphaFoldDB" id="A0A8D9EI12"/>
<organism evidence="1">
    <name type="scientific">Cacopsylla melanoneura</name>
    <dbReference type="NCBI Taxonomy" id="428564"/>
    <lineage>
        <taxon>Eukaryota</taxon>
        <taxon>Metazoa</taxon>
        <taxon>Ecdysozoa</taxon>
        <taxon>Arthropoda</taxon>
        <taxon>Hexapoda</taxon>
        <taxon>Insecta</taxon>
        <taxon>Pterygota</taxon>
        <taxon>Neoptera</taxon>
        <taxon>Paraneoptera</taxon>
        <taxon>Hemiptera</taxon>
        <taxon>Sternorrhyncha</taxon>
        <taxon>Psylloidea</taxon>
        <taxon>Psyllidae</taxon>
        <taxon>Psyllinae</taxon>
        <taxon>Cacopsylla</taxon>
    </lineage>
</organism>
<dbReference type="EMBL" id="HBUF01538709">
    <property type="protein sequence ID" value="CAG6754212.1"/>
    <property type="molecule type" value="Transcribed_RNA"/>
</dbReference>
<evidence type="ECO:0000313" key="1">
    <source>
        <dbReference type="EMBL" id="CAG6754212.1"/>
    </source>
</evidence>
<sequence>MDEMNFFLKYKLKCGVLKEPVLRPYVILVCLYPANTWFLVLVSTLSSVLCWDHQLHVNSEVPVAPREHLSRLTISFRKEDLKLRGVFWYRCSLRNLVMIYFHLHPSLVRLNPCFTTQCLVRTTLLLLR</sequence>
<dbReference type="EMBL" id="HBUF01538707">
    <property type="protein sequence ID" value="CAG6754209.1"/>
    <property type="molecule type" value="Transcribed_RNA"/>
</dbReference>
<proteinExistence type="predicted"/>